<evidence type="ECO:0000256" key="1">
    <source>
        <dbReference type="SAM" id="MobiDB-lite"/>
    </source>
</evidence>
<dbReference type="Proteomes" id="UP000078542">
    <property type="component" value="Unassembled WGS sequence"/>
</dbReference>
<accession>A0A151IAV3</accession>
<feature type="compositionally biased region" description="Polar residues" evidence="1">
    <location>
        <begin position="644"/>
        <end position="655"/>
    </location>
</feature>
<feature type="region of interest" description="Disordered" evidence="1">
    <location>
        <begin position="673"/>
        <end position="801"/>
    </location>
</feature>
<evidence type="ECO:0000313" key="3">
    <source>
        <dbReference type="Proteomes" id="UP000078542"/>
    </source>
</evidence>
<evidence type="ECO:0000313" key="2">
    <source>
        <dbReference type="EMBL" id="KYM96609.1"/>
    </source>
</evidence>
<feature type="region of interest" description="Disordered" evidence="1">
    <location>
        <begin position="527"/>
        <end position="602"/>
    </location>
</feature>
<feature type="region of interest" description="Disordered" evidence="1">
    <location>
        <begin position="399"/>
        <end position="447"/>
    </location>
</feature>
<name>A0A151IAV3_9HYME</name>
<dbReference type="EMBL" id="KQ978169">
    <property type="protein sequence ID" value="KYM96609.1"/>
    <property type="molecule type" value="Genomic_DNA"/>
</dbReference>
<feature type="region of interest" description="Disordered" evidence="1">
    <location>
        <begin position="1"/>
        <end position="32"/>
    </location>
</feature>
<feature type="compositionally biased region" description="Basic and acidic residues" evidence="1">
    <location>
        <begin position="766"/>
        <end position="778"/>
    </location>
</feature>
<protein>
    <submittedName>
        <fullName evidence="2">Uncharacterized protein</fullName>
    </submittedName>
</protein>
<dbReference type="AlphaFoldDB" id="A0A151IAV3"/>
<reference evidence="2 3" key="1">
    <citation type="submission" date="2016-03" db="EMBL/GenBank/DDBJ databases">
        <title>Cyphomyrmex costatus WGS genome.</title>
        <authorList>
            <person name="Nygaard S."/>
            <person name="Hu H."/>
            <person name="Boomsma J."/>
            <person name="Zhang G."/>
        </authorList>
    </citation>
    <scope>NUCLEOTIDE SEQUENCE [LARGE SCALE GENOMIC DNA]</scope>
    <source>
        <strain evidence="2">MS0001</strain>
        <tissue evidence="2">Whole body</tissue>
    </source>
</reference>
<feature type="compositionally biased region" description="Basic and acidic residues" evidence="1">
    <location>
        <begin position="694"/>
        <end position="703"/>
    </location>
</feature>
<feature type="region of interest" description="Disordered" evidence="1">
    <location>
        <begin position="632"/>
        <end position="655"/>
    </location>
</feature>
<feature type="region of interest" description="Disordered" evidence="1">
    <location>
        <begin position="164"/>
        <end position="183"/>
    </location>
</feature>
<proteinExistence type="predicted"/>
<feature type="compositionally biased region" description="Polar residues" evidence="1">
    <location>
        <begin position="730"/>
        <end position="763"/>
    </location>
</feature>
<feature type="compositionally biased region" description="Polar residues" evidence="1">
    <location>
        <begin position="704"/>
        <end position="719"/>
    </location>
</feature>
<dbReference type="STRING" id="456900.A0A151IAV3"/>
<feature type="compositionally biased region" description="Polar residues" evidence="1">
    <location>
        <begin position="590"/>
        <end position="602"/>
    </location>
</feature>
<feature type="compositionally biased region" description="Polar residues" evidence="1">
    <location>
        <begin position="436"/>
        <end position="447"/>
    </location>
</feature>
<feature type="compositionally biased region" description="Low complexity" evidence="1">
    <location>
        <begin position="785"/>
        <end position="800"/>
    </location>
</feature>
<feature type="compositionally biased region" description="Polar residues" evidence="1">
    <location>
        <begin position="539"/>
        <end position="553"/>
    </location>
</feature>
<sequence length="1031" mass="117892">MSKKTTINRLSRRHSKRKSIDSIGSGHLDPNTSIMDEEQTFWWNDLEENTFSPHSMIRTENETAMQLSSNSRVDSTQNSTTWWKNLESPNKATASTRRSAAVVKNNILQSSTSESEKEFISRKKKINLKANSRKSINNAFANALNDTEVIVPLKLRMKQVDYELHSDSDSKSSQEKLQENKEDSNLNSIEKIFKSKRSIFRPRRGGGIEDQNAFQDILTKDVLNSSTVEKSIVFEKESSKRSMDRNINVSKDHIDDHRKSIGAPQTKPLENIETDSLTLNVEKAVPETNADSSQSSVIHRQYLKPKSRFMQKARKSIEKNAFADALADSNSNSLRNRSETAMNIEVHEVNGNLHDASTENNSSMLEQSKLIPSKAVRLTRNSLRTLSEISKPANIEVHKAINNSRNDTNKDRDSNMLKSTRARLSKLSRNEEPRLTRNSLRNRSETPVNIAVHKINDNLHETSREHDSSTLGQSFTLTSSKARRLTRNSSRTLLETSKPTNVEVHEDNNSYNNINKEHDLDMLKQLSKSSPSKKDRLTHNSLRNSLRNRSETPVNIGVHKINDNLHETSREHDSSTLGQSLTPSKAGRLTRNSSRTLLETSKPANVEVHEDINNSYNNINKEHDSDMLKQLSKSSPTKKDRLTHNGSRNQSETLKSMNKTIEVYERSMNLIPNNEEDNNVETLKTSKSGPLHIITREEIHSKDNTNTGTQKSTSLSTEMEMTDGEDAESAKQTIQQNSLTKPGTSKTVNWQSVQSSSRTNIMNNREIAHRQKSLDKSQNDSIPTKSSSKDISSNKQSSSKSVRKIDDFFKVKETAMEQSKRAQKLQVSGNEKMKNLKMELEEIKSRRMAAMKMNPTGEKKSAIKPKRVKLIMPKRDTKKKKLENSATVVDKAFLVNGKVYKPPRLPRPKHWVTNRLYKFLWKRMESKYKLSTRVKSEKFMQKLVETVATVERCKNYEDYDTELEALMKEMARLKIINNRMDFYHFCQDFLPYDFRIKAIPMLLPGNKINIPYNPENVYIPLLDTNEQSLEI</sequence>
<gene>
    <name evidence="2" type="ORF">ALC62_12736</name>
</gene>
<organism evidence="2 3">
    <name type="scientific">Cyphomyrmex costatus</name>
    <dbReference type="NCBI Taxonomy" id="456900"/>
    <lineage>
        <taxon>Eukaryota</taxon>
        <taxon>Metazoa</taxon>
        <taxon>Ecdysozoa</taxon>
        <taxon>Arthropoda</taxon>
        <taxon>Hexapoda</taxon>
        <taxon>Insecta</taxon>
        <taxon>Pterygota</taxon>
        <taxon>Neoptera</taxon>
        <taxon>Endopterygota</taxon>
        <taxon>Hymenoptera</taxon>
        <taxon>Apocrita</taxon>
        <taxon>Aculeata</taxon>
        <taxon>Formicoidea</taxon>
        <taxon>Formicidae</taxon>
        <taxon>Myrmicinae</taxon>
        <taxon>Cyphomyrmex</taxon>
    </lineage>
</organism>
<keyword evidence="3" id="KW-1185">Reference proteome</keyword>
<feature type="compositionally biased region" description="Basic and acidic residues" evidence="1">
    <location>
        <begin position="560"/>
        <end position="574"/>
    </location>
</feature>